<dbReference type="AlphaFoldDB" id="A0AAD8BRB8"/>
<protein>
    <submittedName>
        <fullName evidence="2">Uncharacterized protein</fullName>
    </submittedName>
</protein>
<dbReference type="Proteomes" id="UP001233172">
    <property type="component" value="Unassembled WGS sequence"/>
</dbReference>
<reference evidence="2" key="1">
    <citation type="journal article" date="2023" name="PLoS Negl. Trop. Dis.">
        <title>A genome sequence for Biomphalaria pfeifferi, the major vector snail for the human-infecting parasite Schistosoma mansoni.</title>
        <authorList>
            <person name="Bu L."/>
            <person name="Lu L."/>
            <person name="Laidemitt M.R."/>
            <person name="Zhang S.M."/>
            <person name="Mutuku M."/>
            <person name="Mkoji G."/>
            <person name="Steinauer M."/>
            <person name="Loker E.S."/>
        </authorList>
    </citation>
    <scope>NUCLEOTIDE SEQUENCE</scope>
    <source>
        <strain evidence="2">KasaAsao</strain>
    </source>
</reference>
<reference evidence="2" key="2">
    <citation type="submission" date="2023-04" db="EMBL/GenBank/DDBJ databases">
        <authorList>
            <person name="Bu L."/>
            <person name="Lu L."/>
            <person name="Laidemitt M.R."/>
            <person name="Zhang S.M."/>
            <person name="Mutuku M."/>
            <person name="Mkoji G."/>
            <person name="Steinauer M."/>
            <person name="Loker E.S."/>
        </authorList>
    </citation>
    <scope>NUCLEOTIDE SEQUENCE</scope>
    <source>
        <strain evidence="2">KasaAsao</strain>
        <tissue evidence="2">Whole Snail</tissue>
    </source>
</reference>
<comment type="caution">
    <text evidence="2">The sequence shown here is derived from an EMBL/GenBank/DDBJ whole genome shotgun (WGS) entry which is preliminary data.</text>
</comment>
<evidence type="ECO:0000256" key="1">
    <source>
        <dbReference type="SAM" id="MobiDB-lite"/>
    </source>
</evidence>
<evidence type="ECO:0000313" key="2">
    <source>
        <dbReference type="EMBL" id="KAK0058612.1"/>
    </source>
</evidence>
<evidence type="ECO:0000313" key="3">
    <source>
        <dbReference type="Proteomes" id="UP001233172"/>
    </source>
</evidence>
<proteinExistence type="predicted"/>
<feature type="region of interest" description="Disordered" evidence="1">
    <location>
        <begin position="20"/>
        <end position="44"/>
    </location>
</feature>
<sequence length="73" mass="8560">DAKKDITHLKDKYLFQTKELNTEEQEEQKSDNYVDETDQSSNTIDDSEECNLFICAVLTENFKLALTLWRTVL</sequence>
<dbReference type="EMBL" id="JASAOG010000047">
    <property type="protein sequence ID" value="KAK0058612.1"/>
    <property type="molecule type" value="Genomic_DNA"/>
</dbReference>
<feature type="non-terminal residue" evidence="2">
    <location>
        <position position="73"/>
    </location>
</feature>
<organism evidence="2 3">
    <name type="scientific">Biomphalaria pfeifferi</name>
    <name type="common">Bloodfluke planorb</name>
    <name type="synonym">Freshwater snail</name>
    <dbReference type="NCBI Taxonomy" id="112525"/>
    <lineage>
        <taxon>Eukaryota</taxon>
        <taxon>Metazoa</taxon>
        <taxon>Spiralia</taxon>
        <taxon>Lophotrochozoa</taxon>
        <taxon>Mollusca</taxon>
        <taxon>Gastropoda</taxon>
        <taxon>Heterobranchia</taxon>
        <taxon>Euthyneura</taxon>
        <taxon>Panpulmonata</taxon>
        <taxon>Hygrophila</taxon>
        <taxon>Lymnaeoidea</taxon>
        <taxon>Planorbidae</taxon>
        <taxon>Biomphalaria</taxon>
    </lineage>
</organism>
<gene>
    <name evidence="2" type="ORF">Bpfe_011917</name>
</gene>
<name>A0AAD8BRB8_BIOPF</name>
<accession>A0AAD8BRB8</accession>
<feature type="non-terminal residue" evidence="2">
    <location>
        <position position="1"/>
    </location>
</feature>
<keyword evidence="3" id="KW-1185">Reference proteome</keyword>